<dbReference type="PROSITE" id="PS50114">
    <property type="entry name" value="GATA_ZN_FINGER_2"/>
    <property type="match status" value="1"/>
</dbReference>
<name>A0A1E5W4W1_9POAL</name>
<keyword evidence="1" id="KW-0479">Metal-binding</keyword>
<dbReference type="InterPro" id="IPR000679">
    <property type="entry name" value="Znf_GATA"/>
</dbReference>
<dbReference type="GO" id="GO:0006355">
    <property type="term" value="P:regulation of DNA-templated transcription"/>
    <property type="evidence" value="ECO:0007669"/>
    <property type="project" value="InterPro"/>
</dbReference>
<keyword evidence="1" id="KW-0862">Zinc</keyword>
<evidence type="ECO:0000256" key="2">
    <source>
        <dbReference type="SAM" id="MobiDB-lite"/>
    </source>
</evidence>
<organism evidence="4 5">
    <name type="scientific">Dichanthelium oligosanthes</name>
    <dbReference type="NCBI Taxonomy" id="888268"/>
    <lineage>
        <taxon>Eukaryota</taxon>
        <taxon>Viridiplantae</taxon>
        <taxon>Streptophyta</taxon>
        <taxon>Embryophyta</taxon>
        <taxon>Tracheophyta</taxon>
        <taxon>Spermatophyta</taxon>
        <taxon>Magnoliopsida</taxon>
        <taxon>Liliopsida</taxon>
        <taxon>Poales</taxon>
        <taxon>Poaceae</taxon>
        <taxon>PACMAD clade</taxon>
        <taxon>Panicoideae</taxon>
        <taxon>Panicodae</taxon>
        <taxon>Paniceae</taxon>
        <taxon>Dichantheliinae</taxon>
        <taxon>Dichanthelium</taxon>
    </lineage>
</organism>
<feature type="compositionally biased region" description="Polar residues" evidence="2">
    <location>
        <begin position="34"/>
        <end position="50"/>
    </location>
</feature>
<sequence>MRRHPTHRIHSFISLSLPPSLPRNYSLLSTTRFQGTEQPTDQTKNQNSPSDPVPNPATDRACCRLFPPPTPPLMGSADRSEIDGIVVAEKGARSCVECRATTTPMWRSGPTGPRVSSSSSSPPSVLVLRCSVLFVFARIRFDQVGDSDS</sequence>
<dbReference type="EMBL" id="LWDX02021421">
    <property type="protein sequence ID" value="OEL32371.1"/>
    <property type="molecule type" value="Genomic_DNA"/>
</dbReference>
<feature type="region of interest" description="Disordered" evidence="2">
    <location>
        <begin position="34"/>
        <end position="79"/>
    </location>
</feature>
<keyword evidence="5" id="KW-1185">Reference proteome</keyword>
<keyword evidence="1" id="KW-0863">Zinc-finger</keyword>
<gene>
    <name evidence="4" type="ORF">BAE44_0006612</name>
</gene>
<dbReference type="GO" id="GO:0043565">
    <property type="term" value="F:sequence-specific DNA binding"/>
    <property type="evidence" value="ECO:0007669"/>
    <property type="project" value="InterPro"/>
</dbReference>
<feature type="domain" description="GATA-type" evidence="3">
    <location>
        <begin position="89"/>
        <end position="118"/>
    </location>
</feature>
<proteinExistence type="predicted"/>
<reference evidence="4 5" key="1">
    <citation type="submission" date="2016-09" db="EMBL/GenBank/DDBJ databases">
        <title>The draft genome of Dichanthelium oligosanthes: A C3 panicoid grass species.</title>
        <authorList>
            <person name="Studer A.J."/>
            <person name="Schnable J.C."/>
            <person name="Brutnell T.P."/>
        </authorList>
    </citation>
    <scope>NUCLEOTIDE SEQUENCE [LARGE SCALE GENOMIC DNA]</scope>
    <source>
        <strain evidence="5">cv. Kellogg 1175</strain>
        <tissue evidence="4">Leaf</tissue>
    </source>
</reference>
<dbReference type="InterPro" id="IPR013088">
    <property type="entry name" value="Znf_NHR/GATA"/>
</dbReference>
<protein>
    <recommendedName>
        <fullName evidence="3">GATA-type domain-containing protein</fullName>
    </recommendedName>
</protein>
<dbReference type="AlphaFoldDB" id="A0A1E5W4W1"/>
<dbReference type="GO" id="GO:0008270">
    <property type="term" value="F:zinc ion binding"/>
    <property type="evidence" value="ECO:0007669"/>
    <property type="project" value="UniProtKB-KW"/>
</dbReference>
<evidence type="ECO:0000256" key="1">
    <source>
        <dbReference type="PROSITE-ProRule" id="PRU00094"/>
    </source>
</evidence>
<comment type="caution">
    <text evidence="4">The sequence shown here is derived from an EMBL/GenBank/DDBJ whole genome shotgun (WGS) entry which is preliminary data.</text>
</comment>
<evidence type="ECO:0000259" key="3">
    <source>
        <dbReference type="PROSITE" id="PS50114"/>
    </source>
</evidence>
<accession>A0A1E5W4W1</accession>
<evidence type="ECO:0000313" key="5">
    <source>
        <dbReference type="Proteomes" id="UP000095767"/>
    </source>
</evidence>
<dbReference type="Gene3D" id="3.30.50.10">
    <property type="entry name" value="Erythroid Transcription Factor GATA-1, subunit A"/>
    <property type="match status" value="1"/>
</dbReference>
<dbReference type="Proteomes" id="UP000095767">
    <property type="component" value="Unassembled WGS sequence"/>
</dbReference>
<evidence type="ECO:0000313" key="4">
    <source>
        <dbReference type="EMBL" id="OEL32371.1"/>
    </source>
</evidence>
<dbReference type="STRING" id="888268.A0A1E5W4W1"/>